<dbReference type="Proteomes" id="UP000634136">
    <property type="component" value="Unassembled WGS sequence"/>
</dbReference>
<dbReference type="Gene3D" id="1.10.246.220">
    <property type="match status" value="1"/>
</dbReference>
<evidence type="ECO:0000256" key="3">
    <source>
        <dbReference type="SAM" id="MobiDB-lite"/>
    </source>
</evidence>
<accession>A0A834XDV3</accession>
<dbReference type="InterPro" id="IPR017930">
    <property type="entry name" value="Myb_dom"/>
</dbReference>
<name>A0A834XDV3_9FABA</name>
<dbReference type="GO" id="GO:0005634">
    <property type="term" value="C:nucleus"/>
    <property type="evidence" value="ECO:0007669"/>
    <property type="project" value="UniProtKB-SubCell"/>
</dbReference>
<dbReference type="PANTHER" id="PTHR47122:SF4">
    <property type="entry name" value="TRF-LIKE 3"/>
    <property type="match status" value="1"/>
</dbReference>
<dbReference type="CDD" id="cd11660">
    <property type="entry name" value="SANT_TRF"/>
    <property type="match status" value="1"/>
</dbReference>
<comment type="subcellular location">
    <subcellularLocation>
        <location evidence="1">Nucleus</location>
    </subcellularLocation>
</comment>
<evidence type="ECO:0000256" key="2">
    <source>
        <dbReference type="ARBA" id="ARBA00023242"/>
    </source>
</evidence>
<sequence>METVVVINDNEGRLEYSGADRSSSALSSPKQIANQVVYKLVRVEGDGRLVPATDDEVIEVEDFLEYDESEMHVVADSGQNVECLLVERSSLGKPQLECSEDLSKSNNEEADLWKLNAQLQEEKHDLVCGSPGHSYVNVDSQSFADKLPVIDGKIQAEIPSTEIASSRTSGGLIDSGSSALAVCSNLKPDFSLLKGEICLDKLSIRELHELFKVTFGRETTVKDKQWLKRRISMSLTNSCDVSTTSFIVEDNKLVKKSEENNCGNVDTVLSRDITAGGEYSNCKDLSNTEGSGIEDNLVVSGYVPKNHDTDHELGHEDLQTEQRAPKRMRKPTKRYIEEFSEYESRDHHPRLLNSNKSLGLGHISPKSCNKAARNVFSEGRTVITRLDSLGSSEIHIPCVSRVRRSRPRKNIMSLINFHTSGMREVEKLGYKALGEHASQAARGSQDEALKSTSTPAKFQQPVRPTVPLLIVSAAEPVKNKLGPVMGTVELQQELRPKKPDSSSYTLDDNLVTIPVAKGGMRRKHHRAWTLVEVMKLVEGVSRCGAGKWSEIKRLAFASYSHRTSVDLKDKWRNLLKASFAPMPADERVSEIPCPLPLHAALKSRSANIVPYFQYVHLFIPKLWFSLLHYHHSGVVSKVECSGLLVLVGFKFIQFLY</sequence>
<feature type="region of interest" description="Disordered" evidence="3">
    <location>
        <begin position="308"/>
        <end position="329"/>
    </location>
</feature>
<feature type="compositionally biased region" description="Basic and acidic residues" evidence="3">
    <location>
        <begin position="308"/>
        <end position="324"/>
    </location>
</feature>
<dbReference type="SUPFAM" id="SSF46689">
    <property type="entry name" value="Homeodomain-like"/>
    <property type="match status" value="1"/>
</dbReference>
<evidence type="ECO:0000259" key="4">
    <source>
        <dbReference type="PROSITE" id="PS50090"/>
    </source>
</evidence>
<feature type="domain" description="HTH myb-type" evidence="5">
    <location>
        <begin position="520"/>
        <end position="579"/>
    </location>
</feature>
<gene>
    <name evidence="6" type="ORF">G2W53_000485</name>
</gene>
<dbReference type="InterPro" id="IPR001005">
    <property type="entry name" value="SANT/Myb"/>
</dbReference>
<dbReference type="SMART" id="SM00717">
    <property type="entry name" value="SANT"/>
    <property type="match status" value="1"/>
</dbReference>
<evidence type="ECO:0000313" key="7">
    <source>
        <dbReference type="Proteomes" id="UP000634136"/>
    </source>
</evidence>
<comment type="caution">
    <text evidence="6">The sequence shown here is derived from an EMBL/GenBank/DDBJ whole genome shotgun (WGS) entry which is preliminary data.</text>
</comment>
<dbReference type="Pfam" id="PF00249">
    <property type="entry name" value="Myb_DNA-binding"/>
    <property type="match status" value="1"/>
</dbReference>
<dbReference type="InterPro" id="IPR009057">
    <property type="entry name" value="Homeodomain-like_sf"/>
</dbReference>
<keyword evidence="2" id="KW-0539">Nucleus</keyword>
<organism evidence="6 7">
    <name type="scientific">Senna tora</name>
    <dbReference type="NCBI Taxonomy" id="362788"/>
    <lineage>
        <taxon>Eukaryota</taxon>
        <taxon>Viridiplantae</taxon>
        <taxon>Streptophyta</taxon>
        <taxon>Embryophyta</taxon>
        <taxon>Tracheophyta</taxon>
        <taxon>Spermatophyta</taxon>
        <taxon>Magnoliopsida</taxon>
        <taxon>eudicotyledons</taxon>
        <taxon>Gunneridae</taxon>
        <taxon>Pentapetalae</taxon>
        <taxon>rosids</taxon>
        <taxon>fabids</taxon>
        <taxon>Fabales</taxon>
        <taxon>Fabaceae</taxon>
        <taxon>Caesalpinioideae</taxon>
        <taxon>Cassia clade</taxon>
        <taxon>Senna</taxon>
    </lineage>
</organism>
<keyword evidence="7" id="KW-1185">Reference proteome</keyword>
<dbReference type="PANTHER" id="PTHR47122">
    <property type="entry name" value="MYB-LIKE DNA-BINDING DOMAIN CONTAINING PROTEIN, EXPRESSED"/>
    <property type="match status" value="1"/>
</dbReference>
<dbReference type="PROSITE" id="PS51294">
    <property type="entry name" value="HTH_MYB"/>
    <property type="match status" value="1"/>
</dbReference>
<evidence type="ECO:0000313" key="6">
    <source>
        <dbReference type="EMBL" id="KAF7843580.1"/>
    </source>
</evidence>
<dbReference type="AlphaFoldDB" id="A0A834XDV3"/>
<dbReference type="OrthoDB" id="608866at2759"/>
<protein>
    <submittedName>
        <fullName evidence="6">Telomere repeat-binding protein 6</fullName>
    </submittedName>
</protein>
<feature type="domain" description="Myb-like" evidence="4">
    <location>
        <begin position="528"/>
        <end position="575"/>
    </location>
</feature>
<dbReference type="EMBL" id="JAAIUW010000001">
    <property type="protein sequence ID" value="KAF7843580.1"/>
    <property type="molecule type" value="Genomic_DNA"/>
</dbReference>
<proteinExistence type="predicted"/>
<evidence type="ECO:0000259" key="5">
    <source>
        <dbReference type="PROSITE" id="PS51294"/>
    </source>
</evidence>
<evidence type="ECO:0000256" key="1">
    <source>
        <dbReference type="ARBA" id="ARBA00004123"/>
    </source>
</evidence>
<dbReference type="PROSITE" id="PS50090">
    <property type="entry name" value="MYB_LIKE"/>
    <property type="match status" value="1"/>
</dbReference>
<reference evidence="6" key="1">
    <citation type="submission" date="2020-09" db="EMBL/GenBank/DDBJ databases">
        <title>Genome-Enabled Discovery of Anthraquinone Biosynthesis in Senna tora.</title>
        <authorList>
            <person name="Kang S.-H."/>
            <person name="Pandey R.P."/>
            <person name="Lee C.-M."/>
            <person name="Sim J.-S."/>
            <person name="Jeong J.-T."/>
            <person name="Choi B.-S."/>
            <person name="Jung M."/>
            <person name="Ginzburg D."/>
            <person name="Zhao K."/>
            <person name="Won S.Y."/>
            <person name="Oh T.-J."/>
            <person name="Yu Y."/>
            <person name="Kim N.-H."/>
            <person name="Lee O.R."/>
            <person name="Lee T.-H."/>
            <person name="Bashyal P."/>
            <person name="Kim T.-S."/>
            <person name="Lee W.-H."/>
            <person name="Kawkins C."/>
            <person name="Kim C.-K."/>
            <person name="Kim J.S."/>
            <person name="Ahn B.O."/>
            <person name="Rhee S.Y."/>
            <person name="Sohng J.K."/>
        </authorList>
    </citation>
    <scope>NUCLEOTIDE SEQUENCE</scope>
    <source>
        <tissue evidence="6">Leaf</tissue>
    </source>
</reference>